<dbReference type="GO" id="GO:0004497">
    <property type="term" value="F:monooxygenase activity"/>
    <property type="evidence" value="ECO:0007669"/>
    <property type="project" value="InterPro"/>
</dbReference>
<dbReference type="GO" id="GO:0005506">
    <property type="term" value="F:iron ion binding"/>
    <property type="evidence" value="ECO:0007669"/>
    <property type="project" value="InterPro"/>
</dbReference>
<dbReference type="InterPro" id="IPR036396">
    <property type="entry name" value="Cyt_P450_sf"/>
</dbReference>
<dbReference type="GO" id="GO:0020037">
    <property type="term" value="F:heme binding"/>
    <property type="evidence" value="ECO:0007669"/>
    <property type="project" value="InterPro"/>
</dbReference>
<dbReference type="RefSeq" id="WP_006975674.1">
    <property type="nucleotide sequence ID" value="NZ_ABCS01000101.1"/>
</dbReference>
<name>A6GG34_9BACT</name>
<dbReference type="EMBL" id="ABCS01000101">
    <property type="protein sequence ID" value="EDM75162.1"/>
    <property type="molecule type" value="Genomic_DNA"/>
</dbReference>
<dbReference type="SUPFAM" id="SSF48264">
    <property type="entry name" value="Cytochrome P450"/>
    <property type="match status" value="1"/>
</dbReference>
<dbReference type="Pfam" id="PF00067">
    <property type="entry name" value="p450"/>
    <property type="match status" value="1"/>
</dbReference>
<dbReference type="PRINTS" id="PR00359">
    <property type="entry name" value="BP450"/>
</dbReference>
<dbReference type="InterPro" id="IPR001128">
    <property type="entry name" value="Cyt_P450"/>
</dbReference>
<dbReference type="AlphaFoldDB" id="A6GG34"/>
<comment type="similarity">
    <text evidence="1">Belongs to the cytochrome P450 family.</text>
</comment>
<evidence type="ECO:0000313" key="2">
    <source>
        <dbReference type="EMBL" id="EDM75162.1"/>
    </source>
</evidence>
<evidence type="ECO:0000256" key="1">
    <source>
        <dbReference type="ARBA" id="ARBA00010617"/>
    </source>
</evidence>
<comment type="caution">
    <text evidence="2">The sequence shown here is derived from an EMBL/GenBank/DDBJ whole genome shotgun (WGS) entry which is preliminary data.</text>
</comment>
<dbReference type="OrthoDB" id="4511384at2"/>
<dbReference type="Proteomes" id="UP000005801">
    <property type="component" value="Unassembled WGS sequence"/>
</dbReference>
<gene>
    <name evidence="2" type="ORF">PPSIR1_08022</name>
</gene>
<reference evidence="2 3" key="1">
    <citation type="submission" date="2007-06" db="EMBL/GenBank/DDBJ databases">
        <authorList>
            <person name="Shimkets L."/>
            <person name="Ferriera S."/>
            <person name="Johnson J."/>
            <person name="Kravitz S."/>
            <person name="Beeson K."/>
            <person name="Sutton G."/>
            <person name="Rogers Y.-H."/>
            <person name="Friedman R."/>
            <person name="Frazier M."/>
            <person name="Venter J.C."/>
        </authorList>
    </citation>
    <scope>NUCLEOTIDE SEQUENCE [LARGE SCALE GENOMIC DNA]</scope>
    <source>
        <strain evidence="2 3">SIR-1</strain>
    </source>
</reference>
<dbReference type="CDD" id="cd20630">
    <property type="entry name" value="P450_epoK-like"/>
    <property type="match status" value="1"/>
</dbReference>
<organism evidence="2 3">
    <name type="scientific">Plesiocystis pacifica SIR-1</name>
    <dbReference type="NCBI Taxonomy" id="391625"/>
    <lineage>
        <taxon>Bacteria</taxon>
        <taxon>Pseudomonadati</taxon>
        <taxon>Myxococcota</taxon>
        <taxon>Polyangia</taxon>
        <taxon>Nannocystales</taxon>
        <taxon>Nannocystaceae</taxon>
        <taxon>Plesiocystis</taxon>
    </lineage>
</organism>
<evidence type="ECO:0000313" key="3">
    <source>
        <dbReference type="Proteomes" id="UP000005801"/>
    </source>
</evidence>
<dbReference type="PANTHER" id="PTHR46696">
    <property type="entry name" value="P450, PUTATIVE (EUROFUNG)-RELATED"/>
    <property type="match status" value="1"/>
</dbReference>
<proteinExistence type="inferred from homology"/>
<dbReference type="Gene3D" id="1.10.630.10">
    <property type="entry name" value="Cytochrome P450"/>
    <property type="match status" value="1"/>
</dbReference>
<dbReference type="GO" id="GO:0016705">
    <property type="term" value="F:oxidoreductase activity, acting on paired donors, with incorporation or reduction of molecular oxygen"/>
    <property type="evidence" value="ECO:0007669"/>
    <property type="project" value="InterPro"/>
</dbReference>
<dbReference type="PANTHER" id="PTHR46696:SF1">
    <property type="entry name" value="CYTOCHROME P450 YJIB-RELATED"/>
    <property type="match status" value="1"/>
</dbReference>
<keyword evidence="3" id="KW-1185">Reference proteome</keyword>
<protein>
    <submittedName>
        <fullName evidence="2">Putative cytochrome P450</fullName>
    </submittedName>
</protein>
<dbReference type="STRING" id="391625.PPSIR1_08022"/>
<dbReference type="InterPro" id="IPR002397">
    <property type="entry name" value="Cyt_P450_B"/>
</dbReference>
<sequence>MEFSPSNTAPVPGVPLFGYDPTSAEANANPAPIYAQMRRNRLCFWPGPDFYVVSRMADAKAVLKDPRLTPDPRAAGLPAPEAMMPESLRGPIEGSFQRLGAEDHARVRRAVAPAFAPAAIAKLRPAIQAIIDEAFEQHTHEGVLDGRAFAEHIPVRAIAAMMDVPMDEHEAFFEFANNLSMLHDPAMTPERFATVAPVVVAGLARIEALVAARREQLGDDLLSTLLRAEAQGDGLSNNELLGLVAMLINGGILTTTHFFTFVFKDLLCVPEREAAIRAQRELIPTALEELLRHDSFGKSGTLRYLTEDAEVAGVELPRGSRVMVFFPAVYLDEEAFEDAARFDPARKPKDNLGYGYGRHFCTGAALARLESEVFVHTALDRFAGFELAEPVAFGPSPVVRDIVTLRVRTRS</sequence>
<accession>A6GG34</accession>
<dbReference type="eggNOG" id="COG2124">
    <property type="taxonomic scope" value="Bacteria"/>
</dbReference>